<dbReference type="InterPro" id="IPR036390">
    <property type="entry name" value="WH_DNA-bd_sf"/>
</dbReference>
<name>A0A199NVJ5_9MICC</name>
<dbReference type="InterPro" id="IPR000835">
    <property type="entry name" value="HTH_MarR-typ"/>
</dbReference>
<dbReference type="InterPro" id="IPR036388">
    <property type="entry name" value="WH-like_DNA-bd_sf"/>
</dbReference>
<dbReference type="GO" id="GO:0006950">
    <property type="term" value="P:response to stress"/>
    <property type="evidence" value="ECO:0007669"/>
    <property type="project" value="TreeGrafter"/>
</dbReference>
<protein>
    <submittedName>
        <fullName evidence="2">MarR family transcriptional regulator</fullName>
    </submittedName>
</protein>
<dbReference type="SUPFAM" id="SSF46785">
    <property type="entry name" value="Winged helix' DNA-binding domain"/>
    <property type="match status" value="1"/>
</dbReference>
<dbReference type="InterPro" id="IPR039422">
    <property type="entry name" value="MarR/SlyA-like"/>
</dbReference>
<evidence type="ECO:0000313" key="2">
    <source>
        <dbReference type="EMBL" id="OAX52643.1"/>
    </source>
</evidence>
<dbReference type="GO" id="GO:0003700">
    <property type="term" value="F:DNA-binding transcription factor activity"/>
    <property type="evidence" value="ECO:0007669"/>
    <property type="project" value="InterPro"/>
</dbReference>
<proteinExistence type="predicted"/>
<dbReference type="Pfam" id="PF12802">
    <property type="entry name" value="MarR_2"/>
    <property type="match status" value="1"/>
</dbReference>
<reference evidence="2" key="1">
    <citation type="submission" date="2016-06" db="EMBL/GenBank/DDBJ databases">
        <title>Identification of putative biosynthetic pathways for the production of bioactive secondary metabolites by the marine actinomycete Kocuria kristinae RUTW2-3.</title>
        <authorList>
            <person name="Waterworth S.C."/>
            <person name="Walmsley T.A."/>
            <person name="Matongo T."/>
            <person name="Davies-Coleman M.T."/>
            <person name="Dorrington R.A."/>
        </authorList>
    </citation>
    <scope>NUCLEOTIDE SEQUENCE [LARGE SCALE GENOMIC DNA]</scope>
    <source>
        <strain evidence="2">RUTW2-3</strain>
    </source>
</reference>
<gene>
    <name evidence="2" type="ORF">AN277_0201390</name>
</gene>
<comment type="caution">
    <text evidence="2">The sequence shown here is derived from an EMBL/GenBank/DDBJ whole genome shotgun (WGS) entry which is preliminary data.</text>
</comment>
<evidence type="ECO:0000313" key="3">
    <source>
        <dbReference type="Proteomes" id="UP000053171"/>
    </source>
</evidence>
<dbReference type="Gene3D" id="1.10.10.10">
    <property type="entry name" value="Winged helix-like DNA-binding domain superfamily/Winged helix DNA-binding domain"/>
    <property type="match status" value="1"/>
</dbReference>
<dbReference type="Proteomes" id="UP000053171">
    <property type="component" value="Unassembled WGS sequence"/>
</dbReference>
<sequence length="162" mass="18113">MQRSADEADPSGYWYREPGQISAVEVLNLLRTHRRHETAMRTRVRGDMGMGERDIEALRHLLAAQSRGASLRQKDIAVALGITAASASALVDRLIRDGYAERVPHPEDRRSVAVVPTERGDREVRATLARMHEQMLAAAERLTEEQRRVVAGFLREVTAAFG</sequence>
<organism evidence="2 3">
    <name type="scientific">Rothia kristinae</name>
    <dbReference type="NCBI Taxonomy" id="37923"/>
    <lineage>
        <taxon>Bacteria</taxon>
        <taxon>Bacillati</taxon>
        <taxon>Actinomycetota</taxon>
        <taxon>Actinomycetes</taxon>
        <taxon>Micrococcales</taxon>
        <taxon>Micrococcaceae</taxon>
        <taxon>Rothia</taxon>
    </lineage>
</organism>
<dbReference type="PANTHER" id="PTHR33164:SF103">
    <property type="entry name" value="REGULATORY PROTEIN MARR"/>
    <property type="match status" value="1"/>
</dbReference>
<dbReference type="AlphaFoldDB" id="A0A199NVJ5"/>
<dbReference type="EMBL" id="LJBJ02000002">
    <property type="protein sequence ID" value="OAX52643.1"/>
    <property type="molecule type" value="Genomic_DNA"/>
</dbReference>
<dbReference type="PANTHER" id="PTHR33164">
    <property type="entry name" value="TRANSCRIPTIONAL REGULATOR, MARR FAMILY"/>
    <property type="match status" value="1"/>
</dbReference>
<feature type="domain" description="HTH marR-type" evidence="1">
    <location>
        <begin position="23"/>
        <end position="159"/>
    </location>
</feature>
<evidence type="ECO:0000259" key="1">
    <source>
        <dbReference type="PROSITE" id="PS50995"/>
    </source>
</evidence>
<keyword evidence="3" id="KW-1185">Reference proteome</keyword>
<dbReference type="PROSITE" id="PS50995">
    <property type="entry name" value="HTH_MARR_2"/>
    <property type="match status" value="1"/>
</dbReference>
<accession>A0A199NVJ5</accession>
<dbReference type="SMART" id="SM00347">
    <property type="entry name" value="HTH_MARR"/>
    <property type="match status" value="1"/>
</dbReference>
<dbReference type="RefSeq" id="WP_055684491.1">
    <property type="nucleotide sequence ID" value="NZ_JBFBMA010000001.1"/>
</dbReference>